<gene>
    <name evidence="1" type="ORF">L9F63_006495</name>
</gene>
<proteinExistence type="predicted"/>
<sequence>VCLRIPVTSCFHINFIKFPYFTLTHRYESLHFSGVRANIDRTSIHFLEGGRLLFEIAFYSWTIDHLT</sequence>
<keyword evidence="2" id="KW-1185">Reference proteome</keyword>
<reference evidence="1" key="2">
    <citation type="submission" date="2023-05" db="EMBL/GenBank/DDBJ databases">
        <authorList>
            <person name="Fouks B."/>
        </authorList>
    </citation>
    <scope>NUCLEOTIDE SEQUENCE</scope>
    <source>
        <strain evidence="1">Stay&amp;Tobe</strain>
        <tissue evidence="1">Testes</tissue>
    </source>
</reference>
<comment type="caution">
    <text evidence="1">The sequence shown here is derived from an EMBL/GenBank/DDBJ whole genome shotgun (WGS) entry which is preliminary data.</text>
</comment>
<evidence type="ECO:0000313" key="2">
    <source>
        <dbReference type="Proteomes" id="UP001233999"/>
    </source>
</evidence>
<evidence type="ECO:0000313" key="1">
    <source>
        <dbReference type="EMBL" id="KAJ9576929.1"/>
    </source>
</evidence>
<dbReference type="EMBL" id="JASPKZ010009385">
    <property type="protein sequence ID" value="KAJ9576929.1"/>
    <property type="molecule type" value="Genomic_DNA"/>
</dbReference>
<reference evidence="1" key="1">
    <citation type="journal article" date="2023" name="IScience">
        <title>Live-bearing cockroach genome reveals convergent evolutionary mechanisms linked to viviparity in insects and beyond.</title>
        <authorList>
            <person name="Fouks B."/>
            <person name="Harrison M.C."/>
            <person name="Mikhailova A.A."/>
            <person name="Marchal E."/>
            <person name="English S."/>
            <person name="Carruthers M."/>
            <person name="Jennings E.C."/>
            <person name="Chiamaka E.L."/>
            <person name="Frigard R.A."/>
            <person name="Pippel M."/>
            <person name="Attardo G.M."/>
            <person name="Benoit J.B."/>
            <person name="Bornberg-Bauer E."/>
            <person name="Tobe S.S."/>
        </authorList>
    </citation>
    <scope>NUCLEOTIDE SEQUENCE</scope>
    <source>
        <strain evidence="1">Stay&amp;Tobe</strain>
    </source>
</reference>
<name>A0AAD8E4W6_DIPPU</name>
<dbReference type="AlphaFoldDB" id="A0AAD8E4W6"/>
<organism evidence="1 2">
    <name type="scientific">Diploptera punctata</name>
    <name type="common">Pacific beetle cockroach</name>
    <dbReference type="NCBI Taxonomy" id="6984"/>
    <lineage>
        <taxon>Eukaryota</taxon>
        <taxon>Metazoa</taxon>
        <taxon>Ecdysozoa</taxon>
        <taxon>Arthropoda</taxon>
        <taxon>Hexapoda</taxon>
        <taxon>Insecta</taxon>
        <taxon>Pterygota</taxon>
        <taxon>Neoptera</taxon>
        <taxon>Polyneoptera</taxon>
        <taxon>Dictyoptera</taxon>
        <taxon>Blattodea</taxon>
        <taxon>Blaberoidea</taxon>
        <taxon>Blaberidae</taxon>
        <taxon>Diplopterinae</taxon>
        <taxon>Diploptera</taxon>
    </lineage>
</organism>
<dbReference type="Proteomes" id="UP001233999">
    <property type="component" value="Unassembled WGS sequence"/>
</dbReference>
<protein>
    <submittedName>
        <fullName evidence="1">Uncharacterized protein</fullName>
    </submittedName>
</protein>
<feature type="non-terminal residue" evidence="1">
    <location>
        <position position="67"/>
    </location>
</feature>
<accession>A0AAD8E4W6</accession>
<feature type="non-terminal residue" evidence="1">
    <location>
        <position position="1"/>
    </location>
</feature>